<dbReference type="OrthoDB" id="271881at2759"/>
<name>A0A316UP69_9BASI</name>
<feature type="region of interest" description="Disordered" evidence="5">
    <location>
        <begin position="704"/>
        <end position="744"/>
    </location>
</feature>
<dbReference type="PANTHER" id="PTHR13391:SF0">
    <property type="entry name" value="PROTEIN MISATO HOMOLOG 1"/>
    <property type="match status" value="1"/>
</dbReference>
<comment type="function">
    <text evidence="1">Involved in the partitioning of the mitochondrial organelle and mitochondrial DNA (mtDNA) inheritance.</text>
</comment>
<dbReference type="InterPro" id="IPR036525">
    <property type="entry name" value="Tubulin/FtsZ_GTPase_sf"/>
</dbReference>
<keyword evidence="4" id="KW-0496">Mitochondrion</keyword>
<dbReference type="RefSeq" id="XP_025360753.1">
    <property type="nucleotide sequence ID" value="XM_025506575.1"/>
</dbReference>
<feature type="region of interest" description="Disordered" evidence="5">
    <location>
        <begin position="472"/>
        <end position="495"/>
    </location>
</feature>
<evidence type="ECO:0000256" key="5">
    <source>
        <dbReference type="SAM" id="MobiDB-lite"/>
    </source>
</evidence>
<evidence type="ECO:0000313" key="9">
    <source>
        <dbReference type="Proteomes" id="UP000245884"/>
    </source>
</evidence>
<organism evidence="8 9">
    <name type="scientific">Jaminaea rosea</name>
    <dbReference type="NCBI Taxonomy" id="1569628"/>
    <lineage>
        <taxon>Eukaryota</taxon>
        <taxon>Fungi</taxon>
        <taxon>Dikarya</taxon>
        <taxon>Basidiomycota</taxon>
        <taxon>Ustilaginomycotina</taxon>
        <taxon>Exobasidiomycetes</taxon>
        <taxon>Microstromatales</taxon>
        <taxon>Microstromatales incertae sedis</taxon>
        <taxon>Jaminaea</taxon>
    </lineage>
</organism>
<evidence type="ECO:0000256" key="3">
    <source>
        <dbReference type="ARBA" id="ARBA00008507"/>
    </source>
</evidence>
<evidence type="ECO:0000256" key="2">
    <source>
        <dbReference type="ARBA" id="ARBA00004173"/>
    </source>
</evidence>
<feature type="domain" description="DML1/Misato tubulin" evidence="7">
    <location>
        <begin position="253"/>
        <end position="412"/>
    </location>
</feature>
<proteinExistence type="inferred from homology"/>
<dbReference type="GO" id="GO:0007005">
    <property type="term" value="P:mitochondrion organization"/>
    <property type="evidence" value="ECO:0007669"/>
    <property type="project" value="InterPro"/>
</dbReference>
<evidence type="ECO:0000313" key="8">
    <source>
        <dbReference type="EMBL" id="PWN26141.1"/>
    </source>
</evidence>
<feature type="region of interest" description="Disordered" evidence="5">
    <location>
        <begin position="49"/>
        <end position="68"/>
    </location>
</feature>
<dbReference type="AlphaFoldDB" id="A0A316UP69"/>
<feature type="compositionally biased region" description="Polar residues" evidence="5">
    <location>
        <begin position="170"/>
        <end position="181"/>
    </location>
</feature>
<evidence type="ECO:0000259" key="7">
    <source>
        <dbReference type="Pfam" id="PF14881"/>
    </source>
</evidence>
<dbReference type="Gene3D" id="3.40.50.1440">
    <property type="entry name" value="Tubulin/FtsZ, GTPase domain"/>
    <property type="match status" value="1"/>
</dbReference>
<dbReference type="Pfam" id="PF10644">
    <property type="entry name" value="Misat_Tub_SegII"/>
    <property type="match status" value="1"/>
</dbReference>
<feature type="region of interest" description="Disordered" evidence="5">
    <location>
        <begin position="434"/>
        <end position="456"/>
    </location>
</feature>
<feature type="domain" description="Misato Segment II tubulin-like" evidence="6">
    <location>
        <begin position="7"/>
        <end position="112"/>
    </location>
</feature>
<feature type="compositionally biased region" description="Low complexity" evidence="5">
    <location>
        <begin position="532"/>
        <end position="549"/>
    </location>
</feature>
<dbReference type="PANTHER" id="PTHR13391">
    <property type="entry name" value="MITOCHONDRIAL DISTRIBUTION REGULATOR MISATO"/>
    <property type="match status" value="1"/>
</dbReference>
<evidence type="ECO:0000259" key="6">
    <source>
        <dbReference type="Pfam" id="PF10644"/>
    </source>
</evidence>
<accession>A0A316UP69</accession>
<evidence type="ECO:0000256" key="4">
    <source>
        <dbReference type="ARBA" id="ARBA00023128"/>
    </source>
</evidence>
<dbReference type="STRING" id="1569628.A0A316UP69"/>
<dbReference type="GO" id="GO:0005739">
    <property type="term" value="C:mitochondrion"/>
    <property type="evidence" value="ECO:0007669"/>
    <property type="project" value="UniProtKB-SubCell"/>
</dbReference>
<feature type="compositionally biased region" description="Low complexity" evidence="5">
    <location>
        <begin position="182"/>
        <end position="193"/>
    </location>
</feature>
<comment type="similarity">
    <text evidence="3">Belongs to the misato family.</text>
</comment>
<feature type="compositionally biased region" description="Acidic residues" evidence="5">
    <location>
        <begin position="147"/>
        <end position="163"/>
    </location>
</feature>
<dbReference type="InterPro" id="IPR049942">
    <property type="entry name" value="DML1/Misato"/>
</dbReference>
<protein>
    <recommendedName>
        <fullName evidence="10">Tubulin nucleotide-binding domain-like protein</fullName>
    </recommendedName>
</protein>
<evidence type="ECO:0008006" key="10">
    <source>
        <dbReference type="Google" id="ProtNLM"/>
    </source>
</evidence>
<dbReference type="GeneID" id="37028398"/>
<reference evidence="8 9" key="1">
    <citation type="journal article" date="2018" name="Mol. Biol. Evol.">
        <title>Broad Genomic Sampling Reveals a Smut Pathogenic Ancestry of the Fungal Clade Ustilaginomycotina.</title>
        <authorList>
            <person name="Kijpornyongpan T."/>
            <person name="Mondo S.J."/>
            <person name="Barry K."/>
            <person name="Sandor L."/>
            <person name="Lee J."/>
            <person name="Lipzen A."/>
            <person name="Pangilinan J."/>
            <person name="LaButti K."/>
            <person name="Hainaut M."/>
            <person name="Henrissat B."/>
            <person name="Grigoriev I.V."/>
            <person name="Spatafora J.W."/>
            <person name="Aime M.C."/>
        </authorList>
    </citation>
    <scope>NUCLEOTIDE SEQUENCE [LARGE SCALE GENOMIC DNA]</scope>
    <source>
        <strain evidence="8 9">MCA 5214</strain>
    </source>
</reference>
<dbReference type="Proteomes" id="UP000245884">
    <property type="component" value="Unassembled WGS sequence"/>
</dbReference>
<feature type="region of interest" description="Disordered" evidence="5">
    <location>
        <begin position="620"/>
        <end position="644"/>
    </location>
</feature>
<dbReference type="SUPFAM" id="SSF52490">
    <property type="entry name" value="Tubulin nucleotide-binding domain-like"/>
    <property type="match status" value="1"/>
</dbReference>
<evidence type="ECO:0000256" key="1">
    <source>
        <dbReference type="ARBA" id="ARBA00003757"/>
    </source>
</evidence>
<feature type="compositionally biased region" description="Low complexity" evidence="5">
    <location>
        <begin position="630"/>
        <end position="644"/>
    </location>
</feature>
<feature type="compositionally biased region" description="Acidic residues" evidence="5">
    <location>
        <begin position="712"/>
        <end position="744"/>
    </location>
</feature>
<sequence>MPPSSTRELLHISYGSPSSHLTTQFFNTQHAYFDYSASSSSAPPPLIDHDISWQEGVEPGSGRERYTPRWLGYDTREGFEGLRLQDDVGDDDEEEEQWGEGVEWSGGVERMRIGHEGKARTTPFRALSVREAQGEEFDWDREMQREMDDDDEYGYDDEGDEEDQPAKTIRSAQDGPTTSTISCSPSGQPGPSSRYRRRRPWSHYLLFSPHPRSLIPIHASGNLPLNRMPLHEDAASAAAATSSSSSDTGVELFSHFESGYTRSAGQEAEQDTFDTTLRSSMEACDRPQGFNLVLSASDAWAGFATHQLEFLADEYPKLGRVAWAVRSGRADWQRGHDEEEGEEEGIDPKALQRRRARAMNETLALLLLSESVDLYVPLAAPEGEGATQTQTEREGAALLASHFETATLGARLRDSPTSLSKVVDQLTWRGGTPLASLGGEVPQTSSSFSSSSAATTSTTAVDPIDALLASRGYTPAGTSMSNRSGGGGRRHPEQEAINARRAALREGAERIDARWRCFSEARPYESKGTAASTQSSSSTSPPWSSSTKPFAMHAISRLGPSKPFLGRDRSFAPAPPSRTDIVQHWLHPDEEERNPSPNTPGPQLSAPWARLLSTPLAQPTHAAMPRTLREGSSSSSTAGPAPLSALYCSPRPTLSHLSHARKTLLAAVRGHSSLAAWGVGEGASEGRVGGRDGLKDLLERVEELRGGYEDGGAADEDEEDEGGKDTDEDWEDGAGEDEDGLDWS</sequence>
<gene>
    <name evidence="8" type="ORF">BDZ90DRAFT_233288</name>
</gene>
<feature type="region of interest" description="Disordered" evidence="5">
    <location>
        <begin position="523"/>
        <end position="579"/>
    </location>
</feature>
<feature type="compositionally biased region" description="Low complexity" evidence="5">
    <location>
        <begin position="444"/>
        <end position="456"/>
    </location>
</feature>
<dbReference type="InterPro" id="IPR019605">
    <property type="entry name" value="Misato_II_tubulin-like"/>
</dbReference>
<dbReference type="EMBL" id="KZ819672">
    <property type="protein sequence ID" value="PWN26141.1"/>
    <property type="molecule type" value="Genomic_DNA"/>
</dbReference>
<feature type="region of interest" description="Disordered" evidence="5">
    <location>
        <begin position="124"/>
        <end position="196"/>
    </location>
</feature>
<dbReference type="Pfam" id="PF14881">
    <property type="entry name" value="Tubulin_3"/>
    <property type="match status" value="1"/>
</dbReference>
<comment type="subcellular location">
    <subcellularLocation>
        <location evidence="2">Mitochondrion</location>
    </subcellularLocation>
</comment>
<keyword evidence="9" id="KW-1185">Reference proteome</keyword>
<dbReference type="InterPro" id="IPR029209">
    <property type="entry name" value="DML1/Misato_tubulin"/>
</dbReference>